<organism evidence="2 3">
    <name type="scientific">Pseudoponticoccus marisrubri</name>
    <dbReference type="NCBI Taxonomy" id="1685382"/>
    <lineage>
        <taxon>Bacteria</taxon>
        <taxon>Pseudomonadati</taxon>
        <taxon>Pseudomonadota</taxon>
        <taxon>Alphaproteobacteria</taxon>
        <taxon>Rhodobacterales</taxon>
        <taxon>Roseobacteraceae</taxon>
        <taxon>Pseudoponticoccus</taxon>
    </lineage>
</organism>
<dbReference type="AlphaFoldDB" id="A0A0W7WIX8"/>
<feature type="compositionally biased region" description="Basic and acidic residues" evidence="1">
    <location>
        <begin position="198"/>
        <end position="207"/>
    </location>
</feature>
<keyword evidence="3" id="KW-1185">Reference proteome</keyword>
<accession>A0A0W7WIX8</accession>
<reference evidence="2 3" key="1">
    <citation type="submission" date="2015-12" db="EMBL/GenBank/DDBJ databases">
        <authorList>
            <person name="Shamseldin A."/>
            <person name="Moawad H."/>
            <person name="Abd El-Rahim W.M."/>
            <person name="Sadowsky M.J."/>
        </authorList>
    </citation>
    <scope>NUCLEOTIDE SEQUENCE [LARGE SCALE GENOMIC DNA]</scope>
    <source>
        <strain evidence="2 3">SJ5A-1</strain>
    </source>
</reference>
<comment type="caution">
    <text evidence="2">The sequence shown here is derived from an EMBL/GenBank/DDBJ whole genome shotgun (WGS) entry which is preliminary data.</text>
</comment>
<gene>
    <name evidence="2" type="ORF">AVJ23_11880</name>
</gene>
<evidence type="ECO:0008006" key="4">
    <source>
        <dbReference type="Google" id="ProtNLM"/>
    </source>
</evidence>
<sequence>MALVLGLAGPAAAQQAQPLQVVETPFEMRFTPGMDLPRVSSAEEGWTNFTSEQSHMGAFAVSPDGAYGWARGYLSIDYAKREALKVCGRHAPDCEIYAVMALEGVRDELALVATSTVLDGVERMKTVTGPKALAVSMDGAWGLGWDGAGFEASARRALAECSKHVPTPTPPGAECRVVEPVAFRPAAPQGRLPFEQTGRTERPGAES</sequence>
<proteinExistence type="predicted"/>
<evidence type="ECO:0000313" key="3">
    <source>
        <dbReference type="Proteomes" id="UP000054396"/>
    </source>
</evidence>
<feature type="region of interest" description="Disordered" evidence="1">
    <location>
        <begin position="186"/>
        <end position="207"/>
    </location>
</feature>
<evidence type="ECO:0000313" key="2">
    <source>
        <dbReference type="EMBL" id="KUF10571.1"/>
    </source>
</evidence>
<protein>
    <recommendedName>
        <fullName evidence="4">DUF4189 domain-containing protein</fullName>
    </recommendedName>
</protein>
<evidence type="ECO:0000256" key="1">
    <source>
        <dbReference type="SAM" id="MobiDB-lite"/>
    </source>
</evidence>
<dbReference type="STRING" id="1685382.AVJ23_11880"/>
<name>A0A0W7WIX8_9RHOB</name>
<dbReference type="EMBL" id="LPXO01000006">
    <property type="protein sequence ID" value="KUF10571.1"/>
    <property type="molecule type" value="Genomic_DNA"/>
</dbReference>
<dbReference type="Proteomes" id="UP000054396">
    <property type="component" value="Unassembled WGS sequence"/>
</dbReference>